<dbReference type="EMBL" id="JAUOTP010000005">
    <property type="protein sequence ID" value="MDO6415196.1"/>
    <property type="molecule type" value="Genomic_DNA"/>
</dbReference>
<keyword evidence="2" id="KW-0378">Hydrolase</keyword>
<keyword evidence="5" id="KW-1185">Reference proteome</keyword>
<evidence type="ECO:0000313" key="5">
    <source>
        <dbReference type="Proteomes" id="UP001169764"/>
    </source>
</evidence>
<dbReference type="CDD" id="cd04690">
    <property type="entry name" value="NUDIX_Hydrolase"/>
    <property type="match status" value="1"/>
</dbReference>
<comment type="caution">
    <text evidence="4">The sequence shown here is derived from an EMBL/GenBank/DDBJ whole genome shotgun (WGS) entry which is preliminary data.</text>
</comment>
<dbReference type="RefSeq" id="WP_303543042.1">
    <property type="nucleotide sequence ID" value="NZ_JAUOTP010000005.1"/>
</dbReference>
<dbReference type="InterPro" id="IPR015797">
    <property type="entry name" value="NUDIX_hydrolase-like_dom_sf"/>
</dbReference>
<protein>
    <submittedName>
        <fullName evidence="4">NUDIX domain-containing protein</fullName>
    </submittedName>
</protein>
<evidence type="ECO:0000256" key="1">
    <source>
        <dbReference type="ARBA" id="ARBA00001946"/>
    </source>
</evidence>
<dbReference type="Proteomes" id="UP001169764">
    <property type="component" value="Unassembled WGS sequence"/>
</dbReference>
<feature type="domain" description="Nudix hydrolase" evidence="3">
    <location>
        <begin position="6"/>
        <end position="136"/>
    </location>
</feature>
<comment type="cofactor">
    <cofactor evidence="1">
        <name>Mg(2+)</name>
        <dbReference type="ChEBI" id="CHEBI:18420"/>
    </cofactor>
</comment>
<dbReference type="PANTHER" id="PTHR43046">
    <property type="entry name" value="GDP-MANNOSE MANNOSYL HYDROLASE"/>
    <property type="match status" value="1"/>
</dbReference>
<proteinExistence type="predicted"/>
<dbReference type="InterPro" id="IPR020084">
    <property type="entry name" value="NUDIX_hydrolase_CS"/>
</dbReference>
<reference evidence="4" key="1">
    <citation type="submission" date="2023-07" db="EMBL/GenBank/DDBJ databases">
        <authorList>
            <person name="Kim M."/>
        </authorList>
    </citation>
    <scope>NUCLEOTIDE SEQUENCE</scope>
    <source>
        <strain evidence="4">BIUV-7</strain>
    </source>
</reference>
<dbReference type="PROSITE" id="PS51462">
    <property type="entry name" value="NUDIX"/>
    <property type="match status" value="1"/>
</dbReference>
<dbReference type="SUPFAM" id="SSF55811">
    <property type="entry name" value="Nudix"/>
    <property type="match status" value="1"/>
</dbReference>
<dbReference type="PANTHER" id="PTHR43046:SF2">
    <property type="entry name" value="8-OXO-DGTP DIPHOSPHATASE-RELATED"/>
    <property type="match status" value="1"/>
</dbReference>
<organism evidence="4 5">
    <name type="scientific">Sphingomonas natans</name>
    <dbReference type="NCBI Taxonomy" id="3063330"/>
    <lineage>
        <taxon>Bacteria</taxon>
        <taxon>Pseudomonadati</taxon>
        <taxon>Pseudomonadota</taxon>
        <taxon>Alphaproteobacteria</taxon>
        <taxon>Sphingomonadales</taxon>
        <taxon>Sphingomonadaceae</taxon>
        <taxon>Sphingomonas</taxon>
    </lineage>
</organism>
<accession>A0ABT8YA41</accession>
<evidence type="ECO:0000256" key="2">
    <source>
        <dbReference type="ARBA" id="ARBA00022801"/>
    </source>
</evidence>
<dbReference type="PROSITE" id="PS00893">
    <property type="entry name" value="NUDIX_BOX"/>
    <property type="match status" value="1"/>
</dbReference>
<evidence type="ECO:0000259" key="3">
    <source>
        <dbReference type="PROSITE" id="PS51462"/>
    </source>
</evidence>
<gene>
    <name evidence="4" type="ORF">Q4F19_12460</name>
</gene>
<dbReference type="Gene3D" id="3.90.79.10">
    <property type="entry name" value="Nucleoside Triphosphate Pyrophosphohydrolase"/>
    <property type="match status" value="1"/>
</dbReference>
<evidence type="ECO:0000313" key="4">
    <source>
        <dbReference type="EMBL" id="MDO6415196.1"/>
    </source>
</evidence>
<name>A0ABT8YA41_9SPHN</name>
<dbReference type="Pfam" id="PF00293">
    <property type="entry name" value="NUDIX"/>
    <property type="match status" value="1"/>
</dbReference>
<sequence>MSNEASRTIRIAAALIDDDAGRLLLVRKTGTEWFMQAGGKIEDGENPVSALRRELEEEIGLVLADDNARYLGCYSAPAANEPGHIVEAEIFHVRMRQDPDTGAEIEEAVWVDHVTATAMSLAPLTRDYILPLASTL</sequence>
<dbReference type="InterPro" id="IPR000086">
    <property type="entry name" value="NUDIX_hydrolase_dom"/>
</dbReference>